<sequence>MAILLDGNMNVGEAGVKTRTKTCSMPEGFQLPHEYCRSTHGGVDLMASGQVLLPHQLCESSGGGCFSDGVIRRETSPREKTVALLHEFRGGNKSSIAGDEILMPHQLCEAIGVSRFPDGASKRPVSQNNDKNLMLPHEFIGGTRSRITDEERQTRQRCESSVGGGRFSGGAIKRETSPKKDKNPMLPHELFDGTRSRIADEEIMLPHQLCESSGASMFSDDATKDGISSKNGGRFCDYHETYLKKFEKPMLPNEFGRLDLRTTEGFALPSDQRQSRFNDGEKILSPHESMGNNIDVSDSAIKLTISTKNDEKLSLPHEICQPVPCSLSIEIKMPRGHYSQDMRLAMNLGGTAFEFSLCR</sequence>
<dbReference type="Proteomes" id="UP001055811">
    <property type="component" value="Linkage Group LG05"/>
</dbReference>
<name>A0ACB9CXS9_CICIN</name>
<keyword evidence="2" id="KW-1185">Reference proteome</keyword>
<dbReference type="EMBL" id="CM042013">
    <property type="protein sequence ID" value="KAI3739112.1"/>
    <property type="molecule type" value="Genomic_DNA"/>
</dbReference>
<comment type="caution">
    <text evidence="1">The sequence shown here is derived from an EMBL/GenBank/DDBJ whole genome shotgun (WGS) entry which is preliminary data.</text>
</comment>
<reference evidence="2" key="1">
    <citation type="journal article" date="2022" name="Mol. Ecol. Resour.">
        <title>The genomes of chicory, endive, great burdock and yacon provide insights into Asteraceae palaeo-polyploidization history and plant inulin production.</title>
        <authorList>
            <person name="Fan W."/>
            <person name="Wang S."/>
            <person name="Wang H."/>
            <person name="Wang A."/>
            <person name="Jiang F."/>
            <person name="Liu H."/>
            <person name="Zhao H."/>
            <person name="Xu D."/>
            <person name="Zhang Y."/>
        </authorList>
    </citation>
    <scope>NUCLEOTIDE SEQUENCE [LARGE SCALE GENOMIC DNA]</scope>
    <source>
        <strain evidence="2">cv. Punajuju</strain>
    </source>
</reference>
<reference evidence="1 2" key="2">
    <citation type="journal article" date="2022" name="Mol. Ecol. Resour.">
        <title>The genomes of chicory, endive, great burdock and yacon provide insights into Asteraceae paleo-polyploidization history and plant inulin production.</title>
        <authorList>
            <person name="Fan W."/>
            <person name="Wang S."/>
            <person name="Wang H."/>
            <person name="Wang A."/>
            <person name="Jiang F."/>
            <person name="Liu H."/>
            <person name="Zhao H."/>
            <person name="Xu D."/>
            <person name="Zhang Y."/>
        </authorList>
    </citation>
    <scope>NUCLEOTIDE SEQUENCE [LARGE SCALE GENOMIC DNA]</scope>
    <source>
        <strain evidence="2">cv. Punajuju</strain>
        <tissue evidence="1">Leaves</tissue>
    </source>
</reference>
<protein>
    <submittedName>
        <fullName evidence="1">Uncharacterized protein</fullName>
    </submittedName>
</protein>
<evidence type="ECO:0000313" key="2">
    <source>
        <dbReference type="Proteomes" id="UP001055811"/>
    </source>
</evidence>
<proteinExistence type="predicted"/>
<accession>A0ACB9CXS9</accession>
<gene>
    <name evidence="1" type="ORF">L2E82_29504</name>
</gene>
<organism evidence="1 2">
    <name type="scientific">Cichorium intybus</name>
    <name type="common">Chicory</name>
    <dbReference type="NCBI Taxonomy" id="13427"/>
    <lineage>
        <taxon>Eukaryota</taxon>
        <taxon>Viridiplantae</taxon>
        <taxon>Streptophyta</taxon>
        <taxon>Embryophyta</taxon>
        <taxon>Tracheophyta</taxon>
        <taxon>Spermatophyta</taxon>
        <taxon>Magnoliopsida</taxon>
        <taxon>eudicotyledons</taxon>
        <taxon>Gunneridae</taxon>
        <taxon>Pentapetalae</taxon>
        <taxon>asterids</taxon>
        <taxon>campanulids</taxon>
        <taxon>Asterales</taxon>
        <taxon>Asteraceae</taxon>
        <taxon>Cichorioideae</taxon>
        <taxon>Cichorieae</taxon>
        <taxon>Cichoriinae</taxon>
        <taxon>Cichorium</taxon>
    </lineage>
</organism>
<evidence type="ECO:0000313" key="1">
    <source>
        <dbReference type="EMBL" id="KAI3739112.1"/>
    </source>
</evidence>